<dbReference type="RefSeq" id="WP_345231364.1">
    <property type="nucleotide sequence ID" value="NZ_BAABIQ010000021.1"/>
</dbReference>
<organism evidence="1 2">
    <name type="scientific">Olivibacter ginsenosidimutans</name>
    <dbReference type="NCBI Taxonomy" id="1176537"/>
    <lineage>
        <taxon>Bacteria</taxon>
        <taxon>Pseudomonadati</taxon>
        <taxon>Bacteroidota</taxon>
        <taxon>Sphingobacteriia</taxon>
        <taxon>Sphingobacteriales</taxon>
        <taxon>Sphingobacteriaceae</taxon>
        <taxon>Olivibacter</taxon>
    </lineage>
</organism>
<keyword evidence="2" id="KW-1185">Reference proteome</keyword>
<accession>A0ABP9B3H6</accession>
<protein>
    <submittedName>
        <fullName evidence="1">Uncharacterized protein</fullName>
    </submittedName>
</protein>
<name>A0ABP9B3H6_9SPHI</name>
<proteinExistence type="predicted"/>
<evidence type="ECO:0000313" key="2">
    <source>
        <dbReference type="Proteomes" id="UP001501411"/>
    </source>
</evidence>
<dbReference type="EMBL" id="BAABIQ010000021">
    <property type="protein sequence ID" value="GAA4789822.1"/>
    <property type="molecule type" value="Genomic_DNA"/>
</dbReference>
<sequence>MHLTETASLLEEIRPKLSYHQSTLSTSNAKRIYLNELTKFRASIERLDFISALKQLLKPIKDSPIFMTESDEITITDAEANKLSKDLSSLRNAISAIILLAHTEDVEEIDSIRIKLPPFHTFEELQKLSGELKLAVEVPLYNSHIGAKVDIKRAETGSIWFLIGLGIRAAGQMLADLAHLALNVRMKKIEGDKHIEYLKQNKAATDMLNTLSEFTKTTVKNYLDEQAEQIQNKYFDTKKTKDALNIIKTAAETFGNLYEKGMIVQSAMPSAVDNEVPPIKFPSIDEIKLLKESIKQISSSKNGDQESA</sequence>
<evidence type="ECO:0000313" key="1">
    <source>
        <dbReference type="EMBL" id="GAA4789822.1"/>
    </source>
</evidence>
<comment type="caution">
    <text evidence="1">The sequence shown here is derived from an EMBL/GenBank/DDBJ whole genome shotgun (WGS) entry which is preliminary data.</text>
</comment>
<gene>
    <name evidence="1" type="ORF">GCM10023231_17240</name>
</gene>
<dbReference type="Proteomes" id="UP001501411">
    <property type="component" value="Unassembled WGS sequence"/>
</dbReference>
<reference evidence="2" key="1">
    <citation type="journal article" date="2019" name="Int. J. Syst. Evol. Microbiol.">
        <title>The Global Catalogue of Microorganisms (GCM) 10K type strain sequencing project: providing services to taxonomists for standard genome sequencing and annotation.</title>
        <authorList>
            <consortium name="The Broad Institute Genomics Platform"/>
            <consortium name="The Broad Institute Genome Sequencing Center for Infectious Disease"/>
            <person name="Wu L."/>
            <person name="Ma J."/>
        </authorList>
    </citation>
    <scope>NUCLEOTIDE SEQUENCE [LARGE SCALE GENOMIC DNA]</scope>
    <source>
        <strain evidence="2">JCM 18200</strain>
    </source>
</reference>